<name>A0A4C1XWM6_EUMVA</name>
<reference evidence="1 2" key="1">
    <citation type="journal article" date="2019" name="Commun. Biol.">
        <title>The bagworm genome reveals a unique fibroin gene that provides high tensile strength.</title>
        <authorList>
            <person name="Kono N."/>
            <person name="Nakamura H."/>
            <person name="Ohtoshi R."/>
            <person name="Tomita M."/>
            <person name="Numata K."/>
            <person name="Arakawa K."/>
        </authorList>
    </citation>
    <scope>NUCLEOTIDE SEQUENCE [LARGE SCALE GENOMIC DNA]</scope>
</reference>
<organism evidence="1 2">
    <name type="scientific">Eumeta variegata</name>
    <name type="common">Bagworm moth</name>
    <name type="synonym">Eumeta japonica</name>
    <dbReference type="NCBI Taxonomy" id="151549"/>
    <lineage>
        <taxon>Eukaryota</taxon>
        <taxon>Metazoa</taxon>
        <taxon>Ecdysozoa</taxon>
        <taxon>Arthropoda</taxon>
        <taxon>Hexapoda</taxon>
        <taxon>Insecta</taxon>
        <taxon>Pterygota</taxon>
        <taxon>Neoptera</taxon>
        <taxon>Endopterygota</taxon>
        <taxon>Lepidoptera</taxon>
        <taxon>Glossata</taxon>
        <taxon>Ditrysia</taxon>
        <taxon>Tineoidea</taxon>
        <taxon>Psychidae</taxon>
        <taxon>Oiketicinae</taxon>
        <taxon>Eumeta</taxon>
    </lineage>
</organism>
<evidence type="ECO:0000313" key="2">
    <source>
        <dbReference type="Proteomes" id="UP000299102"/>
    </source>
</evidence>
<accession>A0A4C1XWM6</accession>
<evidence type="ECO:0000313" key="1">
    <source>
        <dbReference type="EMBL" id="GBP67998.1"/>
    </source>
</evidence>
<proteinExistence type="predicted"/>
<dbReference type="Proteomes" id="UP000299102">
    <property type="component" value="Unassembled WGS sequence"/>
</dbReference>
<keyword evidence="2" id="KW-1185">Reference proteome</keyword>
<protein>
    <submittedName>
        <fullName evidence="1">Uncharacterized protein</fullName>
    </submittedName>
</protein>
<dbReference type="AlphaFoldDB" id="A0A4C1XWM6"/>
<sequence length="109" mass="12228">MFICFTTNGRARVKADAVAGLLRLTNDILLSYASCSIKLRNDPSTLSGVRYQLRKEDLQDKGPFLFLKDRQRVGDSPGLAAAYWLRNHILSCRSSARLVPFKTLLKNAI</sequence>
<gene>
    <name evidence="1" type="ORF">EVAR_57972_1</name>
</gene>
<dbReference type="EMBL" id="BGZK01000998">
    <property type="protein sequence ID" value="GBP67998.1"/>
    <property type="molecule type" value="Genomic_DNA"/>
</dbReference>
<comment type="caution">
    <text evidence="1">The sequence shown here is derived from an EMBL/GenBank/DDBJ whole genome shotgun (WGS) entry which is preliminary data.</text>
</comment>